<protein>
    <submittedName>
        <fullName evidence="1">Uncharacterized protein</fullName>
    </submittedName>
</protein>
<dbReference type="Proteomes" id="UP001162162">
    <property type="component" value="Unassembled WGS sequence"/>
</dbReference>
<organism evidence="1 2">
    <name type="scientific">Aromia moschata</name>
    <dbReference type="NCBI Taxonomy" id="1265417"/>
    <lineage>
        <taxon>Eukaryota</taxon>
        <taxon>Metazoa</taxon>
        <taxon>Ecdysozoa</taxon>
        <taxon>Arthropoda</taxon>
        <taxon>Hexapoda</taxon>
        <taxon>Insecta</taxon>
        <taxon>Pterygota</taxon>
        <taxon>Neoptera</taxon>
        <taxon>Endopterygota</taxon>
        <taxon>Coleoptera</taxon>
        <taxon>Polyphaga</taxon>
        <taxon>Cucujiformia</taxon>
        <taxon>Chrysomeloidea</taxon>
        <taxon>Cerambycidae</taxon>
        <taxon>Cerambycinae</taxon>
        <taxon>Callichromatini</taxon>
        <taxon>Aromia</taxon>
    </lineage>
</organism>
<reference evidence="1" key="1">
    <citation type="journal article" date="2023" name="Insect Mol. Biol.">
        <title>Genome sequencing provides insights into the evolution of gene families encoding plant cell wall-degrading enzymes in longhorned beetles.</title>
        <authorList>
            <person name="Shin N.R."/>
            <person name="Okamura Y."/>
            <person name="Kirsch R."/>
            <person name="Pauchet Y."/>
        </authorList>
    </citation>
    <scope>NUCLEOTIDE SEQUENCE</scope>
    <source>
        <strain evidence="1">AMC_N1</strain>
    </source>
</reference>
<accession>A0AAV8ZE62</accession>
<keyword evidence="2" id="KW-1185">Reference proteome</keyword>
<name>A0AAV8ZE62_9CUCU</name>
<sequence length="462" mass="53543">MDKPQDLMSWFKRMGYDGKMPESFDNEPNGGNEKRANVPSINITTQHLELTTQHLELTTQHLDANGQNLNQRRLNFEVMYNNEFVINQLKTLLYNHNRQIIWNTMQILNDNLNSEITKNVTFKCEQNVRNKNINQDDVARLQFLHIQTELQILKLKAVSKDLSNKINKRKKQICEAINKRVVSLDRANCIERSFVEQLEDVGLDAVLIQMKKEINSAKKIEDSTELQITLGKTAQVKSDITQKVATIKHYVNNIYETLQSTMSTREQTVACVRKLGPFVEDLTWSLPLTKDLCSSEAKTFEKFPLEYNRRCVYTDPRIYYRDIITDNIPTDVELDSDSTFMLTTILESPYSPPETVLLNILKSKMKLDALKSIGNCTANIIHNSLKELQAQESYVQYALDRLNSILYSTSSNKTLATADLMKRVIQIWMEMPLKGLISSKRKVEGKDYNYYEKQYDSFYNNI</sequence>
<proteinExistence type="predicted"/>
<dbReference type="EMBL" id="JAPWTK010000002">
    <property type="protein sequence ID" value="KAJ8962595.1"/>
    <property type="molecule type" value="Genomic_DNA"/>
</dbReference>
<evidence type="ECO:0000313" key="1">
    <source>
        <dbReference type="EMBL" id="KAJ8962595.1"/>
    </source>
</evidence>
<dbReference type="AlphaFoldDB" id="A0AAV8ZE62"/>
<evidence type="ECO:0000313" key="2">
    <source>
        <dbReference type="Proteomes" id="UP001162162"/>
    </source>
</evidence>
<gene>
    <name evidence="1" type="ORF">NQ318_000988</name>
</gene>
<comment type="caution">
    <text evidence="1">The sequence shown here is derived from an EMBL/GenBank/DDBJ whole genome shotgun (WGS) entry which is preliminary data.</text>
</comment>